<dbReference type="AlphaFoldDB" id="A0A090Q8U2"/>
<gene>
    <name evidence="1" type="ORF">JCM19314_3519</name>
</gene>
<dbReference type="EMBL" id="BBMM01000002">
    <property type="protein sequence ID" value="GAK99474.1"/>
    <property type="molecule type" value="Genomic_DNA"/>
</dbReference>
<reference evidence="1 2" key="1">
    <citation type="journal article" date="2014" name="Genome Announc.">
        <title>Draft Genome Sequences of Marine Flavobacterium Nonlabens Strains NR17, NR24, NR27, NR32, NR33, and Ara13.</title>
        <authorList>
            <person name="Nakanishi M."/>
            <person name="Meirelles P."/>
            <person name="Suzuki R."/>
            <person name="Takatani N."/>
            <person name="Mino S."/>
            <person name="Suda W."/>
            <person name="Oshima K."/>
            <person name="Hattori M."/>
            <person name="Ohkuma M."/>
            <person name="Hosokawa M."/>
            <person name="Miyashita K."/>
            <person name="Thompson F.L."/>
            <person name="Niwa A."/>
            <person name="Sawabe T."/>
            <person name="Sawabe T."/>
        </authorList>
    </citation>
    <scope>NUCLEOTIDE SEQUENCE [LARGE SCALE GENOMIC DNA]</scope>
    <source>
        <strain evidence="2">JCM19314</strain>
    </source>
</reference>
<organism evidence="1 2">
    <name type="scientific">Nonlabens ulvanivorans</name>
    <name type="common">Persicivirga ulvanivorans</name>
    <dbReference type="NCBI Taxonomy" id="906888"/>
    <lineage>
        <taxon>Bacteria</taxon>
        <taxon>Pseudomonadati</taxon>
        <taxon>Bacteroidota</taxon>
        <taxon>Flavobacteriia</taxon>
        <taxon>Flavobacteriales</taxon>
        <taxon>Flavobacteriaceae</taxon>
        <taxon>Nonlabens</taxon>
    </lineage>
</organism>
<comment type="caution">
    <text evidence="1">The sequence shown here is derived from an EMBL/GenBank/DDBJ whole genome shotgun (WGS) entry which is preliminary data.</text>
</comment>
<accession>A0A090Q8U2</accession>
<sequence>MAGWRAAFVSRPGQQLFPLAPQTEINAPDLLKVADLLVAYQ</sequence>
<proteinExistence type="predicted"/>
<dbReference type="Proteomes" id="UP000029226">
    <property type="component" value="Unassembled WGS sequence"/>
</dbReference>
<name>A0A090Q8U2_NONUL</name>
<protein>
    <submittedName>
        <fullName evidence="1">Uncharacterized protein</fullName>
    </submittedName>
</protein>
<evidence type="ECO:0000313" key="2">
    <source>
        <dbReference type="Proteomes" id="UP000029226"/>
    </source>
</evidence>
<evidence type="ECO:0000313" key="1">
    <source>
        <dbReference type="EMBL" id="GAK99474.1"/>
    </source>
</evidence>